<organism evidence="5 6">
    <name type="scientific">Astatotilapia calliptera</name>
    <name type="common">Eastern happy</name>
    <name type="synonym">Chromis callipterus</name>
    <dbReference type="NCBI Taxonomy" id="8154"/>
    <lineage>
        <taxon>Eukaryota</taxon>
        <taxon>Metazoa</taxon>
        <taxon>Chordata</taxon>
        <taxon>Craniata</taxon>
        <taxon>Vertebrata</taxon>
        <taxon>Euteleostomi</taxon>
        <taxon>Actinopterygii</taxon>
        <taxon>Neopterygii</taxon>
        <taxon>Teleostei</taxon>
        <taxon>Neoteleostei</taxon>
        <taxon>Acanthomorphata</taxon>
        <taxon>Ovalentaria</taxon>
        <taxon>Cichlomorphae</taxon>
        <taxon>Cichliformes</taxon>
        <taxon>Cichlidae</taxon>
        <taxon>African cichlids</taxon>
        <taxon>Pseudocrenilabrinae</taxon>
        <taxon>Haplochromini</taxon>
        <taxon>Astatotilapia</taxon>
    </lineage>
</organism>
<dbReference type="InterPro" id="IPR022682">
    <property type="entry name" value="Calpain_domain_III"/>
</dbReference>
<reference evidence="5" key="2">
    <citation type="submission" date="2025-08" db="UniProtKB">
        <authorList>
            <consortium name="Ensembl"/>
        </authorList>
    </citation>
    <scope>IDENTIFICATION</scope>
</reference>
<dbReference type="FunFam" id="2.60.120.380:FF:000003">
    <property type="entry name" value="Calpain 5"/>
    <property type="match status" value="1"/>
</dbReference>
<dbReference type="GeneTree" id="ENSGT00940000156128"/>
<reference evidence="5" key="1">
    <citation type="submission" date="2018-05" db="EMBL/GenBank/DDBJ databases">
        <authorList>
            <person name="Datahose"/>
        </authorList>
    </citation>
    <scope>NUCLEOTIDE SEQUENCE</scope>
</reference>
<evidence type="ECO:0000313" key="6">
    <source>
        <dbReference type="Proteomes" id="UP000265100"/>
    </source>
</evidence>
<evidence type="ECO:0000259" key="4">
    <source>
        <dbReference type="PROSITE" id="PS50203"/>
    </source>
</evidence>
<sequence>MIVCARKEICDRLEILYKDPPFPSTDQSLFYKRQPPPGLSWYFKRVSTQMIGCHLSLNGCYEALEGGNTAEALIDFTGGVSEPLSLDREALRLHSDQRRALCQTLTKVHEYKSLITCSIWGETVESVLECGLVRGHAYGITAVRKVRLGEKVLKRGGTSRLFMVRMRNPWGTTDWTGAWSQRSEQWQQLSRAERDKMGLVVRDVGEFWMDFEDFCQHFTDVVVCRLVERTLSEWEQKGGSTRSRRGGCINHRDTFLHNPQFMFEVRAKEEEVLICLQQEDRRMWRKNGKGENLPIGFEVLKVEVNRCSRVQCVVEQAASSIYMDSRSVTLRGTLTLGRYVVLPTTFLLREMLVRKEGLEIALNVLIFVDTEKVRRTKAAQRFQNKNIFLQFYFYIFHNLCFQCFEFCI</sequence>
<evidence type="ECO:0000256" key="2">
    <source>
        <dbReference type="PIRSR" id="PIRSR622684-1"/>
    </source>
</evidence>
<dbReference type="PANTHER" id="PTHR10183">
    <property type="entry name" value="CALPAIN"/>
    <property type="match status" value="1"/>
</dbReference>
<dbReference type="Pfam" id="PF00648">
    <property type="entry name" value="Peptidase_C2"/>
    <property type="match status" value="1"/>
</dbReference>
<dbReference type="GO" id="GO:0005737">
    <property type="term" value="C:cytoplasm"/>
    <property type="evidence" value="ECO:0007669"/>
    <property type="project" value="TreeGrafter"/>
</dbReference>
<dbReference type="Gene3D" id="2.60.120.380">
    <property type="match status" value="1"/>
</dbReference>
<proteinExistence type="inferred from homology"/>
<feature type="domain" description="Calpain catalytic" evidence="4">
    <location>
        <begin position="57"/>
        <end position="227"/>
    </location>
</feature>
<evidence type="ECO:0000256" key="1">
    <source>
        <dbReference type="ARBA" id="ARBA00007623"/>
    </source>
</evidence>
<dbReference type="InterPro" id="IPR038765">
    <property type="entry name" value="Papain-like_cys_pep_sf"/>
</dbReference>
<dbReference type="PANTHER" id="PTHR10183:SF405">
    <property type="entry name" value="CALPAIN-5"/>
    <property type="match status" value="1"/>
</dbReference>
<comment type="similarity">
    <text evidence="1">Belongs to the peptidase C2 family.</text>
</comment>
<dbReference type="InterPro" id="IPR022683">
    <property type="entry name" value="Calpain_III"/>
</dbReference>
<dbReference type="GO" id="GO:0004198">
    <property type="term" value="F:calcium-dependent cysteine-type endopeptidase activity"/>
    <property type="evidence" value="ECO:0007669"/>
    <property type="project" value="InterPro"/>
</dbReference>
<dbReference type="Gene3D" id="3.90.70.10">
    <property type="entry name" value="Cysteine proteinases"/>
    <property type="match status" value="1"/>
</dbReference>
<dbReference type="InterPro" id="IPR001300">
    <property type="entry name" value="Peptidase_C2_calpain_cat"/>
</dbReference>
<protein>
    <recommendedName>
        <fullName evidence="4">Calpain catalytic domain-containing protein</fullName>
    </recommendedName>
</protein>
<dbReference type="AlphaFoldDB" id="A0AAX7UXE4"/>
<feature type="active site" evidence="2">
    <location>
        <position position="136"/>
    </location>
</feature>
<dbReference type="FunFam" id="3.90.70.10:FF:000114">
    <property type="entry name" value="Calpain a"/>
    <property type="match status" value="1"/>
</dbReference>
<accession>A0AAX7UXE4</accession>
<dbReference type="SMART" id="SM00230">
    <property type="entry name" value="CysPc"/>
    <property type="match status" value="1"/>
</dbReference>
<name>A0AAX7UXE4_ASTCA</name>
<dbReference type="Proteomes" id="UP000265100">
    <property type="component" value="Chromosome 3"/>
</dbReference>
<dbReference type="SUPFAM" id="SSF54001">
    <property type="entry name" value="Cysteine proteinases"/>
    <property type="match status" value="1"/>
</dbReference>
<dbReference type="Ensembl" id="ENSACLT00000049854.1">
    <property type="protein sequence ID" value="ENSACLP00000073994.1"/>
    <property type="gene ID" value="ENSACLG00000037542.1"/>
</dbReference>
<keyword evidence="6" id="KW-1185">Reference proteome</keyword>
<dbReference type="GO" id="GO:0006508">
    <property type="term" value="P:proteolysis"/>
    <property type="evidence" value="ECO:0007669"/>
    <property type="project" value="InterPro"/>
</dbReference>
<dbReference type="PROSITE" id="PS50203">
    <property type="entry name" value="CALPAIN_CAT"/>
    <property type="match status" value="1"/>
</dbReference>
<dbReference type="InterPro" id="IPR022684">
    <property type="entry name" value="Calpain_cysteine_protease"/>
</dbReference>
<evidence type="ECO:0000256" key="3">
    <source>
        <dbReference type="PROSITE-ProRule" id="PRU00239"/>
    </source>
</evidence>
<dbReference type="Pfam" id="PF01067">
    <property type="entry name" value="Calpain_III"/>
    <property type="match status" value="1"/>
</dbReference>
<reference evidence="5" key="3">
    <citation type="submission" date="2025-09" db="UniProtKB">
        <authorList>
            <consortium name="Ensembl"/>
        </authorList>
    </citation>
    <scope>IDENTIFICATION</scope>
</reference>
<evidence type="ECO:0000313" key="5">
    <source>
        <dbReference type="Ensembl" id="ENSACLP00000073994.1"/>
    </source>
</evidence>
<dbReference type="SMART" id="SM00720">
    <property type="entry name" value="calpain_III"/>
    <property type="match status" value="1"/>
</dbReference>
<comment type="caution">
    <text evidence="3">Lacks conserved residue(s) required for the propagation of feature annotation.</text>
</comment>
<feature type="active site" evidence="2">
    <location>
        <position position="168"/>
    </location>
</feature>
<dbReference type="InterPro" id="IPR036213">
    <property type="entry name" value="Calpain_III_sf"/>
</dbReference>
<dbReference type="SUPFAM" id="SSF49758">
    <property type="entry name" value="Calpain large subunit, middle domain (domain III)"/>
    <property type="match status" value="1"/>
</dbReference>